<dbReference type="Proteomes" id="UP000198461">
    <property type="component" value="Unassembled WGS sequence"/>
</dbReference>
<dbReference type="Pfam" id="PF13584">
    <property type="entry name" value="BatD"/>
    <property type="match status" value="1"/>
</dbReference>
<organism evidence="4 5">
    <name type="scientific">Sulfurivirga caldicuralii</name>
    <dbReference type="NCBI Taxonomy" id="364032"/>
    <lineage>
        <taxon>Bacteria</taxon>
        <taxon>Pseudomonadati</taxon>
        <taxon>Pseudomonadota</taxon>
        <taxon>Gammaproteobacteria</taxon>
        <taxon>Thiotrichales</taxon>
        <taxon>Piscirickettsiaceae</taxon>
        <taxon>Sulfurivirga</taxon>
    </lineage>
</organism>
<feature type="signal peptide" evidence="3">
    <location>
        <begin position="1"/>
        <end position="22"/>
    </location>
</feature>
<dbReference type="STRING" id="364032.SAMN05443662_1656"/>
<dbReference type="RefSeq" id="WP_074201926.1">
    <property type="nucleotide sequence ID" value="NZ_FSRE01000004.1"/>
</dbReference>
<feature type="transmembrane region" description="Helical" evidence="2">
    <location>
        <begin position="410"/>
        <end position="429"/>
    </location>
</feature>
<evidence type="ECO:0000256" key="2">
    <source>
        <dbReference type="SAM" id="Phobius"/>
    </source>
</evidence>
<evidence type="ECO:0000313" key="5">
    <source>
        <dbReference type="Proteomes" id="UP000198461"/>
    </source>
</evidence>
<dbReference type="AlphaFoldDB" id="A0A1N6HCQ3"/>
<reference evidence="5" key="1">
    <citation type="submission" date="2016-11" db="EMBL/GenBank/DDBJ databases">
        <authorList>
            <person name="Varghese N."/>
            <person name="Submissions S."/>
        </authorList>
    </citation>
    <scope>NUCLEOTIDE SEQUENCE [LARGE SCALE GENOMIC DNA]</scope>
    <source>
        <strain evidence="5">DSM 17737</strain>
    </source>
</reference>
<keyword evidence="5" id="KW-1185">Reference proteome</keyword>
<sequence length="538" mass="60197">MVSALRGLILMGLLILSASALATTLEAEVDRAQVEMGDVITLTVTARDLSVTQSLPAPDFSVLDQDFRRLAQENNTQLMVANGAMRKFEQWRVQLSPKRTGILTIPPIRVGKMSTRPLTVNVKPASNSLKDHPAYFLDNSVSPQTLYVQQQGLYMLRFYYRGDLINGAVAPPTFGTAQVLRLANQATYRKLVDGLPYTVFEWRYAFFPTEAGTLTIPPQGFQGQLYLDQRLRQVSGNTQPLSVKVLPIPNSWPDGTPWLPAHNLTLKARWIGIDKPLKAGDTATLELTIDADGQRATLIPDLPMPKVDGIRFYTEPPQLDNDLRTDGVHGRKVLRWTLLFEKPGELTLPALALAWWDVNAKHIRKATLPARTFHIEPAASRQTLKAIEPKNKAPVVHPGAPQDSSALQRWQLATAAATLLALVFMGLWWRQRRLSVRTTHQTETGDTQATRHPTGRKQSDLCHLAPKAFYRTLLQQRDRWPQDRNFTEAMHTLERALLVEPDTHQAEAAKETLCRLIEQIPAKKAPPASTLKPLYPDA</sequence>
<dbReference type="OrthoDB" id="5293418at2"/>
<evidence type="ECO:0000256" key="3">
    <source>
        <dbReference type="SAM" id="SignalP"/>
    </source>
</evidence>
<keyword evidence="2" id="KW-0472">Membrane</keyword>
<evidence type="ECO:0000256" key="1">
    <source>
        <dbReference type="SAM" id="MobiDB-lite"/>
    </source>
</evidence>
<dbReference type="PANTHER" id="PTHR40940">
    <property type="entry name" value="PROTEIN BATD-RELATED"/>
    <property type="match status" value="1"/>
</dbReference>
<feature type="region of interest" description="Disordered" evidence="1">
    <location>
        <begin position="438"/>
        <end position="458"/>
    </location>
</feature>
<proteinExistence type="predicted"/>
<protein>
    <submittedName>
        <fullName evidence="4">Oxygen tolerance</fullName>
    </submittedName>
</protein>
<gene>
    <name evidence="4" type="ORF">SAMN05443662_1656</name>
</gene>
<keyword evidence="2" id="KW-1133">Transmembrane helix</keyword>
<keyword evidence="2" id="KW-0812">Transmembrane</keyword>
<dbReference type="InterPro" id="IPR025738">
    <property type="entry name" value="BatD"/>
</dbReference>
<accession>A0A1N6HCQ3</accession>
<feature type="compositionally biased region" description="Polar residues" evidence="1">
    <location>
        <begin position="438"/>
        <end position="451"/>
    </location>
</feature>
<dbReference type="EMBL" id="FSRE01000004">
    <property type="protein sequence ID" value="SIO17533.1"/>
    <property type="molecule type" value="Genomic_DNA"/>
</dbReference>
<feature type="chain" id="PRO_5011958217" evidence="3">
    <location>
        <begin position="23"/>
        <end position="538"/>
    </location>
</feature>
<keyword evidence="3" id="KW-0732">Signal</keyword>
<name>A0A1N6HCQ3_9GAMM</name>
<evidence type="ECO:0000313" key="4">
    <source>
        <dbReference type="EMBL" id="SIO17533.1"/>
    </source>
</evidence>
<dbReference type="PANTHER" id="PTHR40940:SF1">
    <property type="entry name" value="PROTEIN BATD"/>
    <property type="match status" value="1"/>
</dbReference>